<evidence type="ECO:0000313" key="13">
    <source>
        <dbReference type="Proteomes" id="UP001058860"/>
    </source>
</evidence>
<proteinExistence type="inferred from homology"/>
<comment type="catalytic activity">
    <reaction evidence="9">
        <text>5,6-dimethylbenzimidazole + nicotinate beta-D-ribonucleotide = alpha-ribazole 5'-phosphate + nicotinate + H(+)</text>
        <dbReference type="Rhea" id="RHEA:11196"/>
        <dbReference type="ChEBI" id="CHEBI:15378"/>
        <dbReference type="ChEBI" id="CHEBI:15890"/>
        <dbReference type="ChEBI" id="CHEBI:32544"/>
        <dbReference type="ChEBI" id="CHEBI:57502"/>
        <dbReference type="ChEBI" id="CHEBI:57918"/>
        <dbReference type="EC" id="2.4.2.21"/>
    </reaction>
</comment>
<dbReference type="InterPro" id="IPR036087">
    <property type="entry name" value="Nict_dMeBzImd_PRibTrfase_sf"/>
</dbReference>
<dbReference type="Pfam" id="PF02277">
    <property type="entry name" value="DBI_PRT"/>
    <property type="match status" value="1"/>
</dbReference>
<keyword evidence="5" id="KW-0169">Cobalamin biosynthesis</keyword>
<protein>
    <recommendedName>
        <fullName evidence="4">Nicotinate-nucleotide--dimethylbenzimidazole phosphoribosyltransferase</fullName>
        <ecNumber evidence="3">2.4.2.21</ecNumber>
    </recommendedName>
    <alternativeName>
        <fullName evidence="8">N(1)-alpha-phosphoribosyltransferase</fullName>
    </alternativeName>
</protein>
<dbReference type="PANTHER" id="PTHR43463">
    <property type="entry name" value="NICOTINATE-NUCLEOTIDE--DIMETHYLBENZIMIDAZOLE PHOSPHORIBOSYLTRANSFERASE"/>
    <property type="match status" value="1"/>
</dbReference>
<keyword evidence="12" id="KW-0560">Oxidoreductase</keyword>
<comment type="pathway">
    <text evidence="1">Nucleoside biosynthesis; alpha-ribazole biosynthesis; alpha-ribazole from 5,6-dimethylbenzimidazole: step 1/2.</text>
</comment>
<dbReference type="Gene3D" id="3.40.50.10210">
    <property type="match status" value="1"/>
</dbReference>
<name>A0ABY5PFF2_9ACTN</name>
<dbReference type="EC" id="2.4.2.21" evidence="3"/>
<dbReference type="SUPFAM" id="SSF52733">
    <property type="entry name" value="Nicotinate mononucleotide:5,6-dimethylbenzimidazole phosphoribosyltransferase (CobT)"/>
    <property type="match status" value="1"/>
</dbReference>
<keyword evidence="6" id="KW-0328">Glycosyltransferase</keyword>
<dbReference type="InterPro" id="IPR023195">
    <property type="entry name" value="Nict_dMeBzImd_PRibTrfase_N"/>
</dbReference>
<evidence type="ECO:0000256" key="1">
    <source>
        <dbReference type="ARBA" id="ARBA00005049"/>
    </source>
</evidence>
<dbReference type="InterPro" id="IPR003200">
    <property type="entry name" value="Nict_dMeBzImd_PRibTrfase"/>
</dbReference>
<dbReference type="PANTHER" id="PTHR43463:SF1">
    <property type="entry name" value="NICOTINATE-NUCLEOTIDE--DIMETHYLBENZIMIDAZOLE PHOSPHORIBOSYLTRANSFERASE"/>
    <property type="match status" value="1"/>
</dbReference>
<dbReference type="Proteomes" id="UP001058860">
    <property type="component" value="Chromosome"/>
</dbReference>
<dbReference type="Gene3D" id="3.40.109.10">
    <property type="entry name" value="NADH Oxidase"/>
    <property type="match status" value="1"/>
</dbReference>
<evidence type="ECO:0000256" key="5">
    <source>
        <dbReference type="ARBA" id="ARBA00022573"/>
    </source>
</evidence>
<evidence type="ECO:0000256" key="9">
    <source>
        <dbReference type="ARBA" id="ARBA00047340"/>
    </source>
</evidence>
<sequence length="583" mass="60669">MTPDREQFVRPPTPPGFDASRAAERAEDPRGWRYDDAAREAVHRVIAERRDIRRFRPDEVPDDVLGRLLEAAHRAPSVGLMQPWRFIVIRDVATRSQVRTLAQRERLRQADRFDDRARHFLDQKIEGVVEAPVGVVVCCDPGDPDTEILGRGTIPETDIYSAACAIENFWLAARAEGLGVGWVSFYRPPDLRSVLGIPERVIPMAYLCVGWPDERPVRPGLEAAGWSSRVPVERVVMREHWGEAERADDVSASPDRAAAIAVRDRGDTQVRPAGSLGALEGVVERWAGVTGAPPPARMRAGVLLCAGDHGHTARGTSLYGARVSADIAAAAARGETAAAVLAADGGHDLVVADVGLREPTPGGVAARKVAAGTRDVLDGPAMTAGECSAAMAAGADLADALAHTGIDCLVAGEIGIGNTTTAAMLAAALTGAAPAQLVGRGVGVDAAGLERKRALVADALALHAEAIAAGPLSLLAALGGLELAALAGAVGAAWHRALPVVLDGYAATVAALVAVRVDPTVAEGLIAGHRSAEPGHGLVLTELGLEPLLDLRLRVGEGSGALLSLPLIAQAGALHAGMGTFAR</sequence>
<dbReference type="InterPro" id="IPR000415">
    <property type="entry name" value="Nitroreductase-like"/>
</dbReference>
<feature type="region of interest" description="Disordered" evidence="10">
    <location>
        <begin position="1"/>
        <end position="29"/>
    </location>
</feature>
<keyword evidence="13" id="KW-1185">Reference proteome</keyword>
<gene>
    <name evidence="12" type="primary">bluB</name>
    <name evidence="12" type="ORF">LRS13_22320</name>
</gene>
<comment type="similarity">
    <text evidence="2">Belongs to the CobT family.</text>
</comment>
<accession>A0ABY5PFF2</accession>
<reference evidence="13" key="1">
    <citation type="submission" date="2021-11" db="EMBL/GenBank/DDBJ databases">
        <title>Cultivation dependent microbiological survey of springs from the worlds oldest radium mine currently devoted to the extraction of radon-saturated water.</title>
        <authorList>
            <person name="Kapinusova G."/>
            <person name="Smrhova T."/>
            <person name="Strejcek M."/>
            <person name="Suman J."/>
            <person name="Jani K."/>
            <person name="Pajer P."/>
            <person name="Uhlik O."/>
        </authorList>
    </citation>
    <scope>NUCLEOTIDE SEQUENCE [LARGE SCALE GENOMIC DNA]</scope>
    <source>
        <strain evidence="13">J379</strain>
    </source>
</reference>
<dbReference type="InterPro" id="IPR012825">
    <property type="entry name" value="BluB"/>
</dbReference>
<dbReference type="NCBIfam" id="TIGR02476">
    <property type="entry name" value="BluB"/>
    <property type="match status" value="1"/>
</dbReference>
<dbReference type="GO" id="GO:0102919">
    <property type="term" value="F:5,6-dimethylbenzimidazole synthase activity"/>
    <property type="evidence" value="ECO:0007669"/>
    <property type="project" value="UniProtKB-EC"/>
</dbReference>
<evidence type="ECO:0000256" key="8">
    <source>
        <dbReference type="ARBA" id="ARBA00030686"/>
    </source>
</evidence>
<organism evidence="12 13">
    <name type="scientific">Svornostia abyssi</name>
    <dbReference type="NCBI Taxonomy" id="2898438"/>
    <lineage>
        <taxon>Bacteria</taxon>
        <taxon>Bacillati</taxon>
        <taxon>Actinomycetota</taxon>
        <taxon>Thermoleophilia</taxon>
        <taxon>Solirubrobacterales</taxon>
        <taxon>Baekduiaceae</taxon>
        <taxon>Svornostia</taxon>
    </lineage>
</organism>
<evidence type="ECO:0000256" key="6">
    <source>
        <dbReference type="ARBA" id="ARBA00022676"/>
    </source>
</evidence>
<evidence type="ECO:0000256" key="7">
    <source>
        <dbReference type="ARBA" id="ARBA00022679"/>
    </source>
</evidence>
<evidence type="ECO:0000256" key="3">
    <source>
        <dbReference type="ARBA" id="ARBA00011991"/>
    </source>
</evidence>
<dbReference type="CDD" id="cd02439">
    <property type="entry name" value="DMB-PRT_CobT"/>
    <property type="match status" value="1"/>
</dbReference>
<dbReference type="EMBL" id="CP088295">
    <property type="protein sequence ID" value="UUY03373.1"/>
    <property type="molecule type" value="Genomic_DNA"/>
</dbReference>
<dbReference type="NCBIfam" id="NF000996">
    <property type="entry name" value="PRK00105.1"/>
    <property type="match status" value="1"/>
</dbReference>
<evidence type="ECO:0000256" key="10">
    <source>
        <dbReference type="SAM" id="MobiDB-lite"/>
    </source>
</evidence>
<dbReference type="InterPro" id="IPR029479">
    <property type="entry name" value="Nitroreductase"/>
</dbReference>
<dbReference type="RefSeq" id="WP_353863881.1">
    <property type="nucleotide sequence ID" value="NZ_CP088295.1"/>
</dbReference>
<feature type="domain" description="Nitroreductase" evidence="11">
    <location>
        <begin position="46"/>
        <end position="211"/>
    </location>
</feature>
<evidence type="ECO:0000256" key="2">
    <source>
        <dbReference type="ARBA" id="ARBA00007110"/>
    </source>
</evidence>
<keyword evidence="7" id="KW-0808">Transferase</keyword>
<dbReference type="Pfam" id="PF00881">
    <property type="entry name" value="Nitroreductase"/>
    <property type="match status" value="1"/>
</dbReference>
<evidence type="ECO:0000259" key="11">
    <source>
        <dbReference type="Pfam" id="PF00881"/>
    </source>
</evidence>
<dbReference type="SUPFAM" id="SSF55469">
    <property type="entry name" value="FMN-dependent nitroreductase-like"/>
    <property type="match status" value="1"/>
</dbReference>
<dbReference type="Gene3D" id="1.10.1610.10">
    <property type="match status" value="1"/>
</dbReference>
<evidence type="ECO:0000313" key="12">
    <source>
        <dbReference type="EMBL" id="UUY03373.1"/>
    </source>
</evidence>
<evidence type="ECO:0000256" key="4">
    <source>
        <dbReference type="ARBA" id="ARBA00015486"/>
    </source>
</evidence>